<evidence type="ECO:0000313" key="2">
    <source>
        <dbReference type="EMBL" id="GHO95968.1"/>
    </source>
</evidence>
<name>A0A8J3IP53_9CHLR</name>
<dbReference type="Proteomes" id="UP000597444">
    <property type="component" value="Unassembled WGS sequence"/>
</dbReference>
<proteinExistence type="predicted"/>
<gene>
    <name evidence="2" type="ORF">KSF_060160</name>
</gene>
<dbReference type="EMBL" id="BNJK01000001">
    <property type="protein sequence ID" value="GHO95968.1"/>
    <property type="molecule type" value="Genomic_DNA"/>
</dbReference>
<evidence type="ECO:0000256" key="1">
    <source>
        <dbReference type="SAM" id="Phobius"/>
    </source>
</evidence>
<organism evidence="2 3">
    <name type="scientific">Reticulibacter mediterranei</name>
    <dbReference type="NCBI Taxonomy" id="2778369"/>
    <lineage>
        <taxon>Bacteria</taxon>
        <taxon>Bacillati</taxon>
        <taxon>Chloroflexota</taxon>
        <taxon>Ktedonobacteria</taxon>
        <taxon>Ktedonobacterales</taxon>
        <taxon>Reticulibacteraceae</taxon>
        <taxon>Reticulibacter</taxon>
    </lineage>
</organism>
<comment type="caution">
    <text evidence="2">The sequence shown here is derived from an EMBL/GenBank/DDBJ whole genome shotgun (WGS) entry which is preliminary data.</text>
</comment>
<keyword evidence="1" id="KW-1133">Transmembrane helix</keyword>
<accession>A0A8J3IP53</accession>
<reference evidence="2" key="1">
    <citation type="submission" date="2020-10" db="EMBL/GenBank/DDBJ databases">
        <title>Taxonomic study of unclassified bacteria belonging to the class Ktedonobacteria.</title>
        <authorList>
            <person name="Yabe S."/>
            <person name="Wang C.M."/>
            <person name="Zheng Y."/>
            <person name="Sakai Y."/>
            <person name="Cavaletti L."/>
            <person name="Monciardini P."/>
            <person name="Donadio S."/>
        </authorList>
    </citation>
    <scope>NUCLEOTIDE SEQUENCE</scope>
    <source>
        <strain evidence="2">ID150040</strain>
    </source>
</reference>
<sequence>MEPIDTDLEYTTSGSRELNFRSRFNWLYIIPTLGLIWLAYIIAAVVFQWPVSGIVDPLMVFMLVVFFAFVILLFWAMAPKENR</sequence>
<dbReference type="AlphaFoldDB" id="A0A8J3IP53"/>
<feature type="transmembrane region" description="Helical" evidence="1">
    <location>
        <begin position="26"/>
        <end position="47"/>
    </location>
</feature>
<feature type="transmembrane region" description="Helical" evidence="1">
    <location>
        <begin position="59"/>
        <end position="78"/>
    </location>
</feature>
<evidence type="ECO:0000313" key="3">
    <source>
        <dbReference type="Proteomes" id="UP000597444"/>
    </source>
</evidence>
<keyword evidence="1" id="KW-0472">Membrane</keyword>
<dbReference type="RefSeq" id="WP_220206618.1">
    <property type="nucleotide sequence ID" value="NZ_BNJK01000001.1"/>
</dbReference>
<protein>
    <submittedName>
        <fullName evidence="2">Uncharacterized protein</fullName>
    </submittedName>
</protein>
<keyword evidence="3" id="KW-1185">Reference proteome</keyword>
<keyword evidence="1" id="KW-0812">Transmembrane</keyword>